<keyword evidence="2" id="KW-1185">Reference proteome</keyword>
<accession>A0A2L2TAD9</accession>
<organism evidence="1 2">
    <name type="scientific">Fusarium venenatum</name>
    <dbReference type="NCBI Taxonomy" id="56646"/>
    <lineage>
        <taxon>Eukaryota</taxon>
        <taxon>Fungi</taxon>
        <taxon>Dikarya</taxon>
        <taxon>Ascomycota</taxon>
        <taxon>Pezizomycotina</taxon>
        <taxon>Sordariomycetes</taxon>
        <taxon>Hypocreomycetidae</taxon>
        <taxon>Hypocreales</taxon>
        <taxon>Nectriaceae</taxon>
        <taxon>Fusarium</taxon>
    </lineage>
</organism>
<evidence type="ECO:0000313" key="1">
    <source>
        <dbReference type="EMBL" id="CEI38472.1"/>
    </source>
</evidence>
<dbReference type="EMBL" id="LN649232">
    <property type="protein sequence ID" value="CEI38472.1"/>
    <property type="molecule type" value="Genomic_DNA"/>
</dbReference>
<name>A0A2L2TAD9_9HYPO</name>
<dbReference type="AlphaFoldDB" id="A0A2L2TAD9"/>
<dbReference type="Proteomes" id="UP000245910">
    <property type="component" value="Chromosome IIII"/>
</dbReference>
<evidence type="ECO:0000313" key="2">
    <source>
        <dbReference type="Proteomes" id="UP000245910"/>
    </source>
</evidence>
<proteinExistence type="predicted"/>
<sequence length="79" mass="9282">MAVIIFWCFAYSRQASWGHNRLIADTDPWRNKTRRKTETQTFMSATLIVVDDLRNDNTTESYDESHYLTDVTMGGKLYQ</sequence>
<protein>
    <submittedName>
        <fullName evidence="1">Uncharacterized protein</fullName>
    </submittedName>
</protein>
<reference evidence="2" key="1">
    <citation type="submission" date="2014-10" db="EMBL/GenBank/DDBJ databases">
        <authorList>
            <person name="King R."/>
        </authorList>
    </citation>
    <scope>NUCLEOTIDE SEQUENCE [LARGE SCALE GENOMIC DNA]</scope>
    <source>
        <strain evidence="2">A3/5</strain>
    </source>
</reference>